<evidence type="ECO:0000256" key="3">
    <source>
        <dbReference type="ARBA" id="ARBA00022679"/>
    </source>
</evidence>
<protein>
    <submittedName>
        <fullName evidence="6">Histidinol-phosphate aminotransferase</fullName>
    </submittedName>
</protein>
<dbReference type="InterPro" id="IPR015424">
    <property type="entry name" value="PyrdxlP-dep_Trfase"/>
</dbReference>
<dbReference type="InterPro" id="IPR015422">
    <property type="entry name" value="PyrdxlP-dep_Trfase_small"/>
</dbReference>
<comment type="caution">
    <text evidence="6">The sequence shown here is derived from an EMBL/GenBank/DDBJ whole genome shotgun (WGS) entry which is preliminary data.</text>
</comment>
<dbReference type="GO" id="GO:0030170">
    <property type="term" value="F:pyridoxal phosphate binding"/>
    <property type="evidence" value="ECO:0007669"/>
    <property type="project" value="InterPro"/>
</dbReference>
<dbReference type="InterPro" id="IPR004839">
    <property type="entry name" value="Aminotransferase_I/II_large"/>
</dbReference>
<dbReference type="Pfam" id="PF00155">
    <property type="entry name" value="Aminotran_1_2"/>
    <property type="match status" value="1"/>
</dbReference>
<proteinExistence type="predicted"/>
<dbReference type="Gene3D" id="3.40.640.10">
    <property type="entry name" value="Type I PLP-dependent aspartate aminotransferase-like (Major domain)"/>
    <property type="match status" value="1"/>
</dbReference>
<sequence length="174" mass="18278">MLLADPNNPTGTAVDLDALEQFAQALSPECLLILDQAYCDFADGERAGRGLGLAQRLPNVVVLRTFSKAYALAGMRIGWCAADPEILASLEAVALPFTLTALAQAAALAALDQEAALFAQVQTTVAQRRRVRQELLAMNFEVPPSEANFLWLPLGAGRLVSPSGARGPGSACAA</sequence>
<comment type="cofactor">
    <cofactor evidence="1">
        <name>pyridoxal 5'-phosphate</name>
        <dbReference type="ChEBI" id="CHEBI:597326"/>
    </cofactor>
</comment>
<reference evidence="6" key="1">
    <citation type="submission" date="2013-08" db="EMBL/GenBank/DDBJ databases">
        <authorList>
            <person name="Mendez C."/>
            <person name="Richter M."/>
            <person name="Ferrer M."/>
            <person name="Sanchez J."/>
        </authorList>
    </citation>
    <scope>NUCLEOTIDE SEQUENCE</scope>
</reference>
<dbReference type="GO" id="GO:0008483">
    <property type="term" value="F:transaminase activity"/>
    <property type="evidence" value="ECO:0007669"/>
    <property type="project" value="UniProtKB-KW"/>
</dbReference>
<dbReference type="EMBL" id="AUZY01000047">
    <property type="protein sequence ID" value="EQD79726.1"/>
    <property type="molecule type" value="Genomic_DNA"/>
</dbReference>
<keyword evidence="2 6" id="KW-0032">Aminotransferase</keyword>
<evidence type="ECO:0000256" key="2">
    <source>
        <dbReference type="ARBA" id="ARBA00022576"/>
    </source>
</evidence>
<accession>T1C2P7</accession>
<dbReference type="CDD" id="cd00609">
    <property type="entry name" value="AAT_like"/>
    <property type="match status" value="1"/>
</dbReference>
<dbReference type="InterPro" id="IPR015421">
    <property type="entry name" value="PyrdxlP-dep_Trfase_major"/>
</dbReference>
<keyword evidence="4" id="KW-0663">Pyridoxal phosphate</keyword>
<name>T1C2P7_9ZZZZ</name>
<dbReference type="PROSITE" id="PS00599">
    <property type="entry name" value="AA_TRANSFER_CLASS_2"/>
    <property type="match status" value="1"/>
</dbReference>
<dbReference type="PANTHER" id="PTHR43643">
    <property type="entry name" value="HISTIDINOL-PHOSPHATE AMINOTRANSFERASE 2"/>
    <property type="match status" value="1"/>
</dbReference>
<feature type="domain" description="Aminotransferase class I/classII large" evidence="5">
    <location>
        <begin position="1"/>
        <end position="155"/>
    </location>
</feature>
<reference evidence="6" key="2">
    <citation type="journal article" date="2014" name="ISME J.">
        <title>Microbial stratification in low pH oxic and suboxic macroscopic growths along an acid mine drainage.</title>
        <authorList>
            <person name="Mendez-Garcia C."/>
            <person name="Mesa V."/>
            <person name="Sprenger R.R."/>
            <person name="Richter M."/>
            <person name="Diez M.S."/>
            <person name="Solano J."/>
            <person name="Bargiela R."/>
            <person name="Golyshina O.V."/>
            <person name="Manteca A."/>
            <person name="Ramos J.L."/>
            <person name="Gallego J.R."/>
            <person name="Llorente I."/>
            <person name="Martins Dos Santos V.A."/>
            <person name="Jensen O.N."/>
            <person name="Pelaez A.I."/>
            <person name="Sanchez J."/>
            <person name="Ferrer M."/>
        </authorList>
    </citation>
    <scope>NUCLEOTIDE SEQUENCE</scope>
</reference>
<keyword evidence="3 6" id="KW-0808">Transferase</keyword>
<evidence type="ECO:0000256" key="4">
    <source>
        <dbReference type="ARBA" id="ARBA00022898"/>
    </source>
</evidence>
<dbReference type="InterPro" id="IPR050106">
    <property type="entry name" value="HistidinolP_aminotransfase"/>
</dbReference>
<feature type="non-terminal residue" evidence="6">
    <location>
        <position position="174"/>
    </location>
</feature>
<dbReference type="PANTHER" id="PTHR43643:SF3">
    <property type="entry name" value="HISTIDINOL-PHOSPHATE AMINOTRANSFERASE"/>
    <property type="match status" value="1"/>
</dbReference>
<dbReference type="InterPro" id="IPR001917">
    <property type="entry name" value="Aminotrans_II_pyridoxalP_BS"/>
</dbReference>
<dbReference type="Gene3D" id="3.90.1150.10">
    <property type="entry name" value="Aspartate Aminotransferase, domain 1"/>
    <property type="match status" value="1"/>
</dbReference>
<dbReference type="AlphaFoldDB" id="T1C2P7"/>
<organism evidence="6">
    <name type="scientific">mine drainage metagenome</name>
    <dbReference type="NCBI Taxonomy" id="410659"/>
    <lineage>
        <taxon>unclassified sequences</taxon>
        <taxon>metagenomes</taxon>
        <taxon>ecological metagenomes</taxon>
    </lineage>
</organism>
<evidence type="ECO:0000259" key="5">
    <source>
        <dbReference type="Pfam" id="PF00155"/>
    </source>
</evidence>
<dbReference type="SUPFAM" id="SSF53383">
    <property type="entry name" value="PLP-dependent transferases"/>
    <property type="match status" value="1"/>
</dbReference>
<evidence type="ECO:0000256" key="1">
    <source>
        <dbReference type="ARBA" id="ARBA00001933"/>
    </source>
</evidence>
<gene>
    <name evidence="6" type="ORF">B1B_00056</name>
</gene>
<evidence type="ECO:0000313" key="6">
    <source>
        <dbReference type="EMBL" id="EQD79726.1"/>
    </source>
</evidence>